<name>A0A150WLN6_BDEBC</name>
<organism evidence="2 3">
    <name type="scientific">Bdellovibrio bacteriovorus</name>
    <dbReference type="NCBI Taxonomy" id="959"/>
    <lineage>
        <taxon>Bacteria</taxon>
        <taxon>Pseudomonadati</taxon>
        <taxon>Bdellovibrionota</taxon>
        <taxon>Bdellovibrionia</taxon>
        <taxon>Bdellovibrionales</taxon>
        <taxon>Pseudobdellovibrionaceae</taxon>
        <taxon>Bdellovibrio</taxon>
    </lineage>
</organism>
<comment type="caution">
    <text evidence="2">The sequence shown here is derived from an EMBL/GenBank/DDBJ whole genome shotgun (WGS) entry which is preliminary data.</text>
</comment>
<dbReference type="RefSeq" id="WP_061835313.1">
    <property type="nucleotide sequence ID" value="NZ_LUKE01000002.1"/>
</dbReference>
<dbReference type="EMBL" id="LUKE01000002">
    <property type="protein sequence ID" value="KYG64802.1"/>
    <property type="molecule type" value="Genomic_DNA"/>
</dbReference>
<dbReference type="AlphaFoldDB" id="A0A150WLN6"/>
<evidence type="ECO:0000256" key="1">
    <source>
        <dbReference type="SAM" id="SignalP"/>
    </source>
</evidence>
<feature type="signal peptide" evidence="1">
    <location>
        <begin position="1"/>
        <end position="19"/>
    </location>
</feature>
<protein>
    <submittedName>
        <fullName evidence="2">Uncharacterized protein</fullName>
    </submittedName>
</protein>
<evidence type="ECO:0000313" key="3">
    <source>
        <dbReference type="Proteomes" id="UP000075320"/>
    </source>
</evidence>
<keyword evidence="3" id="KW-1185">Reference proteome</keyword>
<dbReference type="Proteomes" id="UP000075320">
    <property type="component" value="Unassembled WGS sequence"/>
</dbReference>
<evidence type="ECO:0000313" key="2">
    <source>
        <dbReference type="EMBL" id="KYG64802.1"/>
    </source>
</evidence>
<sequence>MKFVSAFLGLIFLVNIAQAQVSSQDQILVQEEVIKIYSQGQGDDRFDMTPDDIWGYKYLNETSASCPVLVTAYANKPSYHGSALYQVYVCIKNLPNGSKFAELVDDVQIGD</sequence>
<accession>A0A150WLN6</accession>
<reference evidence="2 3" key="1">
    <citation type="submission" date="2016-03" db="EMBL/GenBank/DDBJ databases">
        <authorList>
            <person name="Ploux O."/>
        </authorList>
    </citation>
    <scope>NUCLEOTIDE SEQUENCE [LARGE SCALE GENOMIC DNA]</scope>
    <source>
        <strain evidence="2 3">R0</strain>
    </source>
</reference>
<gene>
    <name evidence="2" type="ORF">AZI86_11395</name>
</gene>
<proteinExistence type="predicted"/>
<feature type="chain" id="PRO_5007572866" evidence="1">
    <location>
        <begin position="20"/>
        <end position="111"/>
    </location>
</feature>
<keyword evidence="1" id="KW-0732">Signal</keyword>